<keyword evidence="2 5" id="KW-0808">Transferase</keyword>
<dbReference type="RefSeq" id="WP_309939807.1">
    <property type="nucleotide sequence ID" value="NZ_AP025305.1"/>
</dbReference>
<proteinExistence type="inferred from homology"/>
<dbReference type="PANTHER" id="PTHR43300:SF11">
    <property type="entry name" value="ACETYLTRANSFERASE RV3034C-RELATED"/>
    <property type="match status" value="1"/>
</dbReference>
<protein>
    <submittedName>
        <fullName evidence="5">Virginiamycin A acetyltransferase</fullName>
        <ecNumber evidence="5">2.3.1.-</ecNumber>
    </submittedName>
</protein>
<dbReference type="InterPro" id="IPR011004">
    <property type="entry name" value="Trimer_LpxA-like_sf"/>
</dbReference>
<organism evidence="5 6">
    <name type="scientific">Aureibacter tunicatorum</name>
    <dbReference type="NCBI Taxonomy" id="866807"/>
    <lineage>
        <taxon>Bacteria</taxon>
        <taxon>Pseudomonadati</taxon>
        <taxon>Bacteroidota</taxon>
        <taxon>Cytophagia</taxon>
        <taxon>Cytophagales</taxon>
        <taxon>Persicobacteraceae</taxon>
        <taxon>Aureibacter</taxon>
    </lineage>
</organism>
<keyword evidence="4 5" id="KW-0012">Acyltransferase</keyword>
<dbReference type="GO" id="GO:0016746">
    <property type="term" value="F:acyltransferase activity"/>
    <property type="evidence" value="ECO:0007669"/>
    <property type="project" value="UniProtKB-KW"/>
</dbReference>
<evidence type="ECO:0000256" key="3">
    <source>
        <dbReference type="ARBA" id="ARBA00022737"/>
    </source>
</evidence>
<dbReference type="AlphaFoldDB" id="A0AAE4BRA1"/>
<evidence type="ECO:0000256" key="4">
    <source>
        <dbReference type="ARBA" id="ARBA00023315"/>
    </source>
</evidence>
<dbReference type="InterPro" id="IPR018357">
    <property type="entry name" value="Hexapep_transf_CS"/>
</dbReference>
<comment type="similarity">
    <text evidence="1">Belongs to the transferase hexapeptide repeat family.</text>
</comment>
<reference evidence="5" key="1">
    <citation type="submission" date="2023-07" db="EMBL/GenBank/DDBJ databases">
        <title>Genomic Encyclopedia of Type Strains, Phase IV (KMG-IV): sequencing the most valuable type-strain genomes for metagenomic binning, comparative biology and taxonomic classification.</title>
        <authorList>
            <person name="Goeker M."/>
        </authorList>
    </citation>
    <scope>NUCLEOTIDE SEQUENCE</scope>
    <source>
        <strain evidence="5">DSM 26174</strain>
    </source>
</reference>
<dbReference type="Pfam" id="PF00132">
    <property type="entry name" value="Hexapep"/>
    <property type="match status" value="1"/>
</dbReference>
<gene>
    <name evidence="5" type="ORF">HNQ88_003042</name>
</gene>
<evidence type="ECO:0000313" key="6">
    <source>
        <dbReference type="Proteomes" id="UP001185092"/>
    </source>
</evidence>
<dbReference type="Proteomes" id="UP001185092">
    <property type="component" value="Unassembled WGS sequence"/>
</dbReference>
<dbReference type="EMBL" id="JAVDQD010000003">
    <property type="protein sequence ID" value="MDR6239994.1"/>
    <property type="molecule type" value="Genomic_DNA"/>
</dbReference>
<keyword evidence="6" id="KW-1185">Reference proteome</keyword>
<dbReference type="InterPro" id="IPR050179">
    <property type="entry name" value="Trans_hexapeptide_repeat"/>
</dbReference>
<comment type="caution">
    <text evidence="5">The sequence shown here is derived from an EMBL/GenBank/DDBJ whole genome shotgun (WGS) entry which is preliminary data.</text>
</comment>
<sequence length="225" mass="25363">MSRINSDNLYPIEGLATTIFLKPLVEESEITNVFVGEYTYYSDFKEPKNFLRDNVLYNYGISNTALRIGKFCALANGAKFIMADANHATEGITTFPFPIFGGDWADTIPLSEYPLKRYSDIIIGNDVWLGESATIMPGVKVGNGSIVGSKAVVSKDVPPYSIVVGNPARVVRTRFSNEEIAMLEKLSWWDWPIEHIEKNMTILVKRDIKTLWDYAMNNHLIKKSL</sequence>
<evidence type="ECO:0000256" key="2">
    <source>
        <dbReference type="ARBA" id="ARBA00022679"/>
    </source>
</evidence>
<accession>A0AAE4BRA1</accession>
<dbReference type="SUPFAM" id="SSF51161">
    <property type="entry name" value="Trimeric LpxA-like enzymes"/>
    <property type="match status" value="1"/>
</dbReference>
<evidence type="ECO:0000313" key="5">
    <source>
        <dbReference type="EMBL" id="MDR6239994.1"/>
    </source>
</evidence>
<dbReference type="CDD" id="cd03349">
    <property type="entry name" value="LbH_XAT"/>
    <property type="match status" value="1"/>
</dbReference>
<dbReference type="InterPro" id="IPR001451">
    <property type="entry name" value="Hexapep"/>
</dbReference>
<dbReference type="PANTHER" id="PTHR43300">
    <property type="entry name" value="ACETYLTRANSFERASE"/>
    <property type="match status" value="1"/>
</dbReference>
<dbReference type="PROSITE" id="PS00101">
    <property type="entry name" value="HEXAPEP_TRANSFERASES"/>
    <property type="match status" value="1"/>
</dbReference>
<name>A0AAE4BRA1_9BACT</name>
<evidence type="ECO:0000256" key="1">
    <source>
        <dbReference type="ARBA" id="ARBA00007274"/>
    </source>
</evidence>
<keyword evidence="3" id="KW-0677">Repeat</keyword>
<dbReference type="EC" id="2.3.1.-" evidence="5"/>
<dbReference type="Gene3D" id="2.160.10.10">
    <property type="entry name" value="Hexapeptide repeat proteins"/>
    <property type="match status" value="1"/>
</dbReference>